<proteinExistence type="predicted"/>
<evidence type="ECO:0000256" key="2">
    <source>
        <dbReference type="SAM" id="SignalP"/>
    </source>
</evidence>
<name>A0AAN6UWJ3_9PEZI</name>
<dbReference type="EMBL" id="MU853648">
    <property type="protein sequence ID" value="KAK4139830.1"/>
    <property type="molecule type" value="Genomic_DNA"/>
</dbReference>
<keyword evidence="1" id="KW-0812">Transmembrane</keyword>
<feature type="signal peptide" evidence="2">
    <location>
        <begin position="1"/>
        <end position="22"/>
    </location>
</feature>
<organism evidence="3 4">
    <name type="scientific">Dichotomopilus funicola</name>
    <dbReference type="NCBI Taxonomy" id="1934379"/>
    <lineage>
        <taxon>Eukaryota</taxon>
        <taxon>Fungi</taxon>
        <taxon>Dikarya</taxon>
        <taxon>Ascomycota</taxon>
        <taxon>Pezizomycotina</taxon>
        <taxon>Sordariomycetes</taxon>
        <taxon>Sordariomycetidae</taxon>
        <taxon>Sordariales</taxon>
        <taxon>Chaetomiaceae</taxon>
        <taxon>Dichotomopilus</taxon>
    </lineage>
</organism>
<evidence type="ECO:0000256" key="1">
    <source>
        <dbReference type="SAM" id="Phobius"/>
    </source>
</evidence>
<feature type="transmembrane region" description="Helical" evidence="1">
    <location>
        <begin position="74"/>
        <end position="94"/>
    </location>
</feature>
<feature type="transmembrane region" description="Helical" evidence="1">
    <location>
        <begin position="106"/>
        <end position="131"/>
    </location>
</feature>
<reference evidence="3" key="1">
    <citation type="journal article" date="2023" name="Mol. Phylogenet. Evol.">
        <title>Genome-scale phylogeny and comparative genomics of the fungal order Sordariales.</title>
        <authorList>
            <person name="Hensen N."/>
            <person name="Bonometti L."/>
            <person name="Westerberg I."/>
            <person name="Brannstrom I.O."/>
            <person name="Guillou S."/>
            <person name="Cros-Aarteil S."/>
            <person name="Calhoun S."/>
            <person name="Haridas S."/>
            <person name="Kuo A."/>
            <person name="Mondo S."/>
            <person name="Pangilinan J."/>
            <person name="Riley R."/>
            <person name="LaButti K."/>
            <person name="Andreopoulos B."/>
            <person name="Lipzen A."/>
            <person name="Chen C."/>
            <person name="Yan M."/>
            <person name="Daum C."/>
            <person name="Ng V."/>
            <person name="Clum A."/>
            <person name="Steindorff A."/>
            <person name="Ohm R.A."/>
            <person name="Martin F."/>
            <person name="Silar P."/>
            <person name="Natvig D.O."/>
            <person name="Lalanne C."/>
            <person name="Gautier V."/>
            <person name="Ament-Velasquez S.L."/>
            <person name="Kruys A."/>
            <person name="Hutchinson M.I."/>
            <person name="Powell A.J."/>
            <person name="Barry K."/>
            <person name="Miller A.N."/>
            <person name="Grigoriev I.V."/>
            <person name="Debuchy R."/>
            <person name="Gladieux P."/>
            <person name="Hiltunen Thoren M."/>
            <person name="Johannesson H."/>
        </authorList>
    </citation>
    <scope>NUCLEOTIDE SEQUENCE</scope>
    <source>
        <strain evidence="3">CBS 141.50</strain>
    </source>
</reference>
<keyword evidence="1" id="KW-0472">Membrane</keyword>
<dbReference type="Proteomes" id="UP001302676">
    <property type="component" value="Unassembled WGS sequence"/>
</dbReference>
<keyword evidence="1" id="KW-1133">Transmembrane helix</keyword>
<protein>
    <submittedName>
        <fullName evidence="3">Uncharacterized protein</fullName>
    </submittedName>
</protein>
<gene>
    <name evidence="3" type="ORF">C8A04DRAFT_32661</name>
</gene>
<reference evidence="3" key="2">
    <citation type="submission" date="2023-05" db="EMBL/GenBank/DDBJ databases">
        <authorList>
            <consortium name="Lawrence Berkeley National Laboratory"/>
            <person name="Steindorff A."/>
            <person name="Hensen N."/>
            <person name="Bonometti L."/>
            <person name="Westerberg I."/>
            <person name="Brannstrom I.O."/>
            <person name="Guillou S."/>
            <person name="Cros-Aarteil S."/>
            <person name="Calhoun S."/>
            <person name="Haridas S."/>
            <person name="Kuo A."/>
            <person name="Mondo S."/>
            <person name="Pangilinan J."/>
            <person name="Riley R."/>
            <person name="Labutti K."/>
            <person name="Andreopoulos B."/>
            <person name="Lipzen A."/>
            <person name="Chen C."/>
            <person name="Yanf M."/>
            <person name="Daum C."/>
            <person name="Ng V."/>
            <person name="Clum A."/>
            <person name="Ohm R."/>
            <person name="Martin F."/>
            <person name="Silar P."/>
            <person name="Natvig D."/>
            <person name="Lalanne C."/>
            <person name="Gautier V."/>
            <person name="Ament-Velasquez S.L."/>
            <person name="Kruys A."/>
            <person name="Hutchinson M.I."/>
            <person name="Powell A.J."/>
            <person name="Barry K."/>
            <person name="Miller A.N."/>
            <person name="Grigoriev I.V."/>
            <person name="Debuchy R."/>
            <person name="Gladieux P."/>
            <person name="Thoren M.H."/>
            <person name="Johannesson H."/>
        </authorList>
    </citation>
    <scope>NUCLEOTIDE SEQUENCE</scope>
    <source>
        <strain evidence="3">CBS 141.50</strain>
    </source>
</reference>
<feature type="transmembrane region" description="Helical" evidence="1">
    <location>
        <begin position="198"/>
        <end position="217"/>
    </location>
</feature>
<dbReference type="GeneID" id="87818785"/>
<evidence type="ECO:0000313" key="4">
    <source>
        <dbReference type="Proteomes" id="UP001302676"/>
    </source>
</evidence>
<accession>A0AAN6UWJ3</accession>
<evidence type="ECO:0000313" key="3">
    <source>
        <dbReference type="EMBL" id="KAK4139830.1"/>
    </source>
</evidence>
<keyword evidence="2" id="KW-0732">Signal</keyword>
<sequence length="242" mass="26553">MALQHSLLLPIGLVLFLLAVDAAVTMGLVSTMVAFLHGDGRGPFPFTPPSGSHLLILAGEPVNLVVNQGHTTNAAGGTALILVGFGGSIALWLERRSRKKWDHSSPFFHLWSLLVLLSWLLTTGALIYTFVETSHTSGQSIDVAAVRDLAGSTTHYPYGRWTPENWYAAVLELPLQDATQRRALRGEMTVMRGWRWNLVPMFVLGFGLLVLVVLELVRVRRRGAQNVSMTEVLAEPFEKVSA</sequence>
<dbReference type="AlphaFoldDB" id="A0AAN6UWJ3"/>
<comment type="caution">
    <text evidence="3">The sequence shown here is derived from an EMBL/GenBank/DDBJ whole genome shotgun (WGS) entry which is preliminary data.</text>
</comment>
<feature type="chain" id="PRO_5043023023" evidence="2">
    <location>
        <begin position="23"/>
        <end position="242"/>
    </location>
</feature>
<keyword evidence="4" id="KW-1185">Reference proteome</keyword>
<dbReference type="RefSeq" id="XP_062633201.1">
    <property type="nucleotide sequence ID" value="XM_062782172.1"/>
</dbReference>